<reference evidence="2" key="1">
    <citation type="submission" date="2013-12" db="EMBL/GenBank/DDBJ databases">
        <title>A Varibaculum cambriense genome reconstructed from a premature infant gut community with otherwise low bacterial novelty that shifts toward anaerobic metabolism during the third week of life.</title>
        <authorList>
            <person name="Brown C.T."/>
            <person name="Sharon I."/>
            <person name="Thomas B.C."/>
            <person name="Castelle C.J."/>
            <person name="Morowitz M.J."/>
            <person name="Banfield J.F."/>
        </authorList>
    </citation>
    <scope>NUCLEOTIDE SEQUENCE</scope>
</reference>
<accession>W1Y7Y2</accession>
<dbReference type="EMBL" id="AZMM01007270">
    <property type="protein sequence ID" value="ETJ38693.1"/>
    <property type="molecule type" value="Genomic_DNA"/>
</dbReference>
<sequence>LWRFFMAFYTYVHVIYKLISYIRLKMLHKNSERVMIKNVNSIDSRENTV</sequence>
<keyword evidence="1" id="KW-0472">Membrane</keyword>
<proteinExistence type="predicted"/>
<organism evidence="2">
    <name type="scientific">human gut metagenome</name>
    <dbReference type="NCBI Taxonomy" id="408170"/>
    <lineage>
        <taxon>unclassified sequences</taxon>
        <taxon>metagenomes</taxon>
        <taxon>organismal metagenomes</taxon>
    </lineage>
</organism>
<feature type="transmembrane region" description="Helical" evidence="1">
    <location>
        <begin position="6"/>
        <end position="24"/>
    </location>
</feature>
<protein>
    <submittedName>
        <fullName evidence="2">Uncharacterized protein</fullName>
    </submittedName>
</protein>
<dbReference type="AlphaFoldDB" id="W1Y7Y2"/>
<evidence type="ECO:0000256" key="1">
    <source>
        <dbReference type="SAM" id="Phobius"/>
    </source>
</evidence>
<evidence type="ECO:0000313" key="2">
    <source>
        <dbReference type="EMBL" id="ETJ38693.1"/>
    </source>
</evidence>
<comment type="caution">
    <text evidence="2">The sequence shown here is derived from an EMBL/GenBank/DDBJ whole genome shotgun (WGS) entry which is preliminary data.</text>
</comment>
<feature type="non-terminal residue" evidence="2">
    <location>
        <position position="1"/>
    </location>
</feature>
<keyword evidence="1" id="KW-0812">Transmembrane</keyword>
<gene>
    <name evidence="2" type="ORF">Q604_UNBC07270G0002</name>
</gene>
<name>W1Y7Y2_9ZZZZ</name>
<keyword evidence="1" id="KW-1133">Transmembrane helix</keyword>